<dbReference type="Proteomes" id="UP001529338">
    <property type="component" value="Unassembled WGS sequence"/>
</dbReference>
<comment type="caution">
    <text evidence="2">The sequence shown here is derived from an EMBL/GenBank/DDBJ whole genome shotgun (WGS) entry which is preliminary data.</text>
</comment>
<feature type="region of interest" description="Disordered" evidence="1">
    <location>
        <begin position="119"/>
        <end position="140"/>
    </location>
</feature>
<organism evidence="2 3">
    <name type="scientific">Cellulomonas alba</name>
    <dbReference type="NCBI Taxonomy" id="3053467"/>
    <lineage>
        <taxon>Bacteria</taxon>
        <taxon>Bacillati</taxon>
        <taxon>Actinomycetota</taxon>
        <taxon>Actinomycetes</taxon>
        <taxon>Micrococcales</taxon>
        <taxon>Cellulomonadaceae</taxon>
        <taxon>Cellulomonas</taxon>
    </lineage>
</organism>
<dbReference type="RefSeq" id="WP_289453390.1">
    <property type="nucleotide sequence ID" value="NZ_JAUCGQ010000001.1"/>
</dbReference>
<evidence type="ECO:0000256" key="1">
    <source>
        <dbReference type="SAM" id="MobiDB-lite"/>
    </source>
</evidence>
<proteinExistence type="predicted"/>
<sequence>MASPRADLVERSAPFLPPGSVVRQAFVAQSAPSFAAFVVTYVTGLAIFGNRYRCVAVTADGIYVLEGTKASGGARPVALVGAMPRSTPLGPVAGRWAEVELLGERHWVHRRFHDQVAAADREAPTAPGASPETAAIPNSD</sequence>
<name>A0ABT7SEB3_9CELL</name>
<accession>A0ABT7SEB3</accession>
<gene>
    <name evidence="2" type="ORF">QRT04_02925</name>
</gene>
<evidence type="ECO:0008006" key="4">
    <source>
        <dbReference type="Google" id="ProtNLM"/>
    </source>
</evidence>
<evidence type="ECO:0000313" key="3">
    <source>
        <dbReference type="Proteomes" id="UP001529338"/>
    </source>
</evidence>
<evidence type="ECO:0000313" key="2">
    <source>
        <dbReference type="EMBL" id="MDM7853874.1"/>
    </source>
</evidence>
<protein>
    <recommendedName>
        <fullName evidence="4">SH3 domain-containing protein</fullName>
    </recommendedName>
</protein>
<reference evidence="2 3" key="1">
    <citation type="submission" date="2023-06" db="EMBL/GenBank/DDBJ databases">
        <title>Cellulomonas sp. MW4 Whole genome sequence.</title>
        <authorList>
            <person name="Park S."/>
        </authorList>
    </citation>
    <scope>NUCLEOTIDE SEQUENCE [LARGE SCALE GENOMIC DNA]</scope>
    <source>
        <strain evidence="2 3">MW4</strain>
    </source>
</reference>
<keyword evidence="3" id="KW-1185">Reference proteome</keyword>
<dbReference type="EMBL" id="JAUCGQ010000001">
    <property type="protein sequence ID" value="MDM7853874.1"/>
    <property type="molecule type" value="Genomic_DNA"/>
</dbReference>